<dbReference type="PANTHER" id="PTHR16305">
    <property type="entry name" value="TESTICULAR SOLUBLE ADENYLYL CYCLASE"/>
    <property type="match status" value="1"/>
</dbReference>
<dbReference type="EMBL" id="AEJB01000208">
    <property type="protein sequence ID" value="ELP68612.1"/>
    <property type="molecule type" value="Genomic_DNA"/>
</dbReference>
<evidence type="ECO:0000256" key="2">
    <source>
        <dbReference type="ARBA" id="ARBA00022840"/>
    </source>
</evidence>
<gene>
    <name evidence="4" type="ORF">STRTUCAR8_03593</name>
</gene>
<dbReference type="SUPFAM" id="SSF46894">
    <property type="entry name" value="C-terminal effector domain of the bipartite response regulators"/>
    <property type="match status" value="1"/>
</dbReference>
<keyword evidence="1" id="KW-0547">Nucleotide-binding</keyword>
<dbReference type="GO" id="GO:0003677">
    <property type="term" value="F:DNA binding"/>
    <property type="evidence" value="ECO:0007669"/>
    <property type="project" value="InterPro"/>
</dbReference>
<evidence type="ECO:0000313" key="5">
    <source>
        <dbReference type="Proteomes" id="UP000010931"/>
    </source>
</evidence>
<dbReference type="InterPro" id="IPR027417">
    <property type="entry name" value="P-loop_NTPase"/>
</dbReference>
<protein>
    <recommendedName>
        <fullName evidence="3">HTH luxR-type domain-containing protein</fullName>
    </recommendedName>
</protein>
<dbReference type="InterPro" id="IPR011990">
    <property type="entry name" value="TPR-like_helical_dom_sf"/>
</dbReference>
<dbReference type="GO" id="GO:0005737">
    <property type="term" value="C:cytoplasm"/>
    <property type="evidence" value="ECO:0007669"/>
    <property type="project" value="TreeGrafter"/>
</dbReference>
<organism evidence="4 5">
    <name type="scientific">Streptomyces turgidiscabies (strain Car8)</name>
    <dbReference type="NCBI Taxonomy" id="698760"/>
    <lineage>
        <taxon>Bacteria</taxon>
        <taxon>Bacillati</taxon>
        <taxon>Actinomycetota</taxon>
        <taxon>Actinomycetes</taxon>
        <taxon>Kitasatosporales</taxon>
        <taxon>Streptomycetaceae</taxon>
        <taxon>Streptomyces</taxon>
    </lineage>
</organism>
<dbReference type="PRINTS" id="PR00038">
    <property type="entry name" value="HTHLUXR"/>
</dbReference>
<comment type="caution">
    <text evidence="4">The sequence shown here is derived from an EMBL/GenBank/DDBJ whole genome shotgun (WGS) entry which is preliminary data.</text>
</comment>
<dbReference type="PANTHER" id="PTHR16305:SF35">
    <property type="entry name" value="TRANSCRIPTIONAL ACTIVATOR DOMAIN"/>
    <property type="match status" value="1"/>
</dbReference>
<dbReference type="InterPro" id="IPR016032">
    <property type="entry name" value="Sig_transdc_resp-reg_C-effctor"/>
</dbReference>
<keyword evidence="5" id="KW-1185">Reference proteome</keyword>
<dbReference type="Gene3D" id="1.10.10.10">
    <property type="entry name" value="Winged helix-like DNA-binding domain superfamily/Winged helix DNA-binding domain"/>
    <property type="match status" value="1"/>
</dbReference>
<dbReference type="GO" id="GO:0005524">
    <property type="term" value="F:ATP binding"/>
    <property type="evidence" value="ECO:0007669"/>
    <property type="project" value="UniProtKB-KW"/>
</dbReference>
<dbReference type="InterPro" id="IPR041664">
    <property type="entry name" value="AAA_16"/>
</dbReference>
<dbReference type="PROSITE" id="PS00622">
    <property type="entry name" value="HTH_LUXR_1"/>
    <property type="match status" value="1"/>
</dbReference>
<dbReference type="InterPro" id="IPR000792">
    <property type="entry name" value="Tscrpt_reg_LuxR_C"/>
</dbReference>
<dbReference type="Pfam" id="PF13191">
    <property type="entry name" value="AAA_16"/>
    <property type="match status" value="1"/>
</dbReference>
<evidence type="ECO:0000256" key="1">
    <source>
        <dbReference type="ARBA" id="ARBA00022741"/>
    </source>
</evidence>
<dbReference type="Proteomes" id="UP000010931">
    <property type="component" value="Unassembled WGS sequence"/>
</dbReference>
<sequence length="991" mass="105673">MGGDWVVGDGENGVPLLGRSVELARFDALLDRAADGARGTARGGELRDSGRSRLVDITGEAGIGKSRLLGEVCARARRRGMTVLRGRATEYERQVPFQVFTDALAHLDPHALDGFQEADAVAPLLQRSGAVDRFGLHRSTAALLTRLAAPSGLLLALDDLHWADPASLELLDHLVRHPVRAPVVLAVTRRDRQSPESLAARLTRELDTGTVVRLGLRPLSARDCTELAGPGLPHAESAALYAASEGNPFYFLTLLQAHRGGTTPESSAPPGLGTLLLDELTVLAPSRRGIVDAVAVLGEHATPAMVSRVTGRSGTEFTADVHALTRRDLLRSAPQGLLTLRHPVVRTLVHESTPVLRRVEMHRLAAQELARAGASAAERAHHVEQSLTSWDPAAVAVLEEAAARTARTAPASCAHWLDVALRHLPHTPEHASRRRELVLRRARALAACGGLRESRDLLQELIATPRRSPGGPTADENQGRQGRLRVRAVVLCALVERHLGRCTEAVALLRRELARGHTPADIVRLGLELGSAAPQDSDTSYAQVRTEVDMALAAARSTGDEIGEAGVLAVAALGEAYEGNMTTAHGFARQAAALVDSLPDNDLTALCEPLARLGWAEAFLEHYPDAERHAERGLDIARRSGQLYVVPHLLLCLSHVRVQTCRISSALELADQAEDIARGIGSDQLLAFVLASKAAALVAACPPGDPRPLAVAEEAVAAAGTGVDWWASTAWCIFGWAALMAGDPVRARDAMLQAGGGPELRRIQPSMRPLYLEILVTSALVTGRPEEARGWAERARKEAEQLGLPMQRASALRSTAHLPLEQGDTAAAADLFAEAAAESARCGAVFWEAHSLLLGAPLEAAAGHGRGGTRAWLKGRRLAEAGGSGMLVGLADATRPPGADSEAPYGSQDRTELAQRLATLTARELEIAELVAQGLTSQAIADRLYVSRRTVETHVSRAFRKTGVSSRTALATLMARRRTASRFGDTRAEQD</sequence>
<feature type="domain" description="HTH luxR-type" evidence="3">
    <location>
        <begin position="913"/>
        <end position="978"/>
    </location>
</feature>
<dbReference type="CDD" id="cd06170">
    <property type="entry name" value="LuxR_C_like"/>
    <property type="match status" value="1"/>
</dbReference>
<dbReference type="AlphaFoldDB" id="L7FBJ8"/>
<dbReference type="STRING" id="85558.T45_00270"/>
<dbReference type="PATRIC" id="fig|698760.3.peg.2748"/>
<name>L7FBJ8_STRT8</name>
<dbReference type="PROSITE" id="PS50043">
    <property type="entry name" value="HTH_LUXR_2"/>
    <property type="match status" value="1"/>
</dbReference>
<dbReference type="SUPFAM" id="SSF48452">
    <property type="entry name" value="TPR-like"/>
    <property type="match status" value="1"/>
</dbReference>
<dbReference type="Gene3D" id="1.25.40.10">
    <property type="entry name" value="Tetratricopeptide repeat domain"/>
    <property type="match status" value="1"/>
</dbReference>
<accession>L7FBJ8</accession>
<evidence type="ECO:0000313" key="4">
    <source>
        <dbReference type="EMBL" id="ELP68612.1"/>
    </source>
</evidence>
<dbReference type="GO" id="GO:0006355">
    <property type="term" value="P:regulation of DNA-templated transcription"/>
    <property type="evidence" value="ECO:0007669"/>
    <property type="project" value="InterPro"/>
</dbReference>
<keyword evidence="2" id="KW-0067">ATP-binding</keyword>
<reference evidence="4 5" key="1">
    <citation type="journal article" date="2011" name="Plasmid">
        <title>Streptomyces turgidiscabies Car8 contains a modular pathogenicity island that shares virulence genes with other actinobacterial plant pathogens.</title>
        <authorList>
            <person name="Huguet-Tapia J.C."/>
            <person name="Badger J.H."/>
            <person name="Loria R."/>
            <person name="Pettis G.S."/>
        </authorList>
    </citation>
    <scope>NUCLEOTIDE SEQUENCE [LARGE SCALE GENOMIC DNA]</scope>
    <source>
        <strain evidence="4 5">Car8</strain>
    </source>
</reference>
<dbReference type="GO" id="GO:0004016">
    <property type="term" value="F:adenylate cyclase activity"/>
    <property type="evidence" value="ECO:0007669"/>
    <property type="project" value="TreeGrafter"/>
</dbReference>
<dbReference type="SUPFAM" id="SSF52540">
    <property type="entry name" value="P-loop containing nucleoside triphosphate hydrolases"/>
    <property type="match status" value="1"/>
</dbReference>
<dbReference type="InterPro" id="IPR036388">
    <property type="entry name" value="WH-like_DNA-bd_sf"/>
</dbReference>
<evidence type="ECO:0000259" key="3">
    <source>
        <dbReference type="PROSITE" id="PS50043"/>
    </source>
</evidence>
<proteinExistence type="predicted"/>
<dbReference type="SMART" id="SM00421">
    <property type="entry name" value="HTH_LUXR"/>
    <property type="match status" value="1"/>
</dbReference>
<dbReference type="Pfam" id="PF00196">
    <property type="entry name" value="GerE"/>
    <property type="match status" value="1"/>
</dbReference>